<evidence type="ECO:0000256" key="1">
    <source>
        <dbReference type="SAM" id="Phobius"/>
    </source>
</evidence>
<dbReference type="SUPFAM" id="SSF48452">
    <property type="entry name" value="TPR-like"/>
    <property type="match status" value="1"/>
</dbReference>
<protein>
    <recommendedName>
        <fullName evidence="5">PEGA domain-containing protein</fullName>
    </recommendedName>
</protein>
<dbReference type="AlphaFoldDB" id="A0A150S5U3"/>
<feature type="transmembrane region" description="Helical" evidence="1">
    <location>
        <begin position="287"/>
        <end position="312"/>
    </location>
</feature>
<reference evidence="3 4" key="1">
    <citation type="submission" date="2014-02" db="EMBL/GenBank/DDBJ databases">
        <title>The small core and large imbalanced accessory genome model reveals a collaborative survival strategy of Sorangium cellulosum strains in nature.</title>
        <authorList>
            <person name="Han K."/>
            <person name="Peng R."/>
            <person name="Blom J."/>
            <person name="Li Y.-Z."/>
        </authorList>
    </citation>
    <scope>NUCLEOTIDE SEQUENCE [LARGE SCALE GENOMIC DNA]</scope>
    <source>
        <strain evidence="3 4">So0149</strain>
    </source>
</reference>
<keyword evidence="1" id="KW-0472">Membrane</keyword>
<dbReference type="Gene3D" id="1.25.40.10">
    <property type="entry name" value="Tetratricopeptide repeat domain"/>
    <property type="match status" value="1"/>
</dbReference>
<sequence>MSSCRHLSPALLLGLTLLAASPIAAAQPSQPTAEAKLAAKALADKGWELFNAGRYEDALTAFRDAEAQVHAPPFLVMAARSCERLGRLLEARSLYQRVLDEPLAATAPRAFQQAQADARAEFAALAARIPTLDVAVADTPHNTVELTLDGQRIAPAKPVEVDPGEHTLSGVVPGRPPVTRKIRLDERAKGYIVLDLAPPPAEAPPARSAPAASGNDLRKTLFIGGGVAAGVGLIAGTVFTGLALGDGSDAENLRERVDSDPALRGYCPSTQHPPLCSELSDTVDRQYALLNVAIYSFIIGAAGVGTVIYALVDRPAAPASHMQVVPQVGAGSAGFSLTGRF</sequence>
<evidence type="ECO:0000313" key="4">
    <source>
        <dbReference type="Proteomes" id="UP000075515"/>
    </source>
</evidence>
<dbReference type="Proteomes" id="UP000075515">
    <property type="component" value="Unassembled WGS sequence"/>
</dbReference>
<evidence type="ECO:0008006" key="5">
    <source>
        <dbReference type="Google" id="ProtNLM"/>
    </source>
</evidence>
<feature type="chain" id="PRO_5007568344" description="PEGA domain-containing protein" evidence="2">
    <location>
        <begin position="27"/>
        <end position="341"/>
    </location>
</feature>
<evidence type="ECO:0000313" key="3">
    <source>
        <dbReference type="EMBL" id="KYF87825.1"/>
    </source>
</evidence>
<dbReference type="EMBL" id="JEMC01002419">
    <property type="protein sequence ID" value="KYF87825.1"/>
    <property type="molecule type" value="Genomic_DNA"/>
</dbReference>
<organism evidence="3 4">
    <name type="scientific">Sorangium cellulosum</name>
    <name type="common">Polyangium cellulosum</name>
    <dbReference type="NCBI Taxonomy" id="56"/>
    <lineage>
        <taxon>Bacteria</taxon>
        <taxon>Pseudomonadati</taxon>
        <taxon>Myxococcota</taxon>
        <taxon>Polyangia</taxon>
        <taxon>Polyangiales</taxon>
        <taxon>Polyangiaceae</taxon>
        <taxon>Sorangium</taxon>
    </lineage>
</organism>
<name>A0A150S5U3_SORCE</name>
<proteinExistence type="predicted"/>
<keyword evidence="1" id="KW-1133">Transmembrane helix</keyword>
<accession>A0A150S5U3</accession>
<keyword evidence="1" id="KW-0812">Transmembrane</keyword>
<gene>
    <name evidence="3" type="ORF">BE18_36855</name>
</gene>
<keyword evidence="2" id="KW-0732">Signal</keyword>
<comment type="caution">
    <text evidence="3">The sequence shown here is derived from an EMBL/GenBank/DDBJ whole genome shotgun (WGS) entry which is preliminary data.</text>
</comment>
<dbReference type="InterPro" id="IPR011990">
    <property type="entry name" value="TPR-like_helical_dom_sf"/>
</dbReference>
<evidence type="ECO:0000256" key="2">
    <source>
        <dbReference type="SAM" id="SignalP"/>
    </source>
</evidence>
<feature type="signal peptide" evidence="2">
    <location>
        <begin position="1"/>
        <end position="26"/>
    </location>
</feature>